<dbReference type="AlphaFoldDB" id="A0A917J1K3"/>
<reference evidence="1" key="2">
    <citation type="submission" date="2020-09" db="EMBL/GenBank/DDBJ databases">
        <authorList>
            <person name="Sun Q."/>
            <person name="Zhou Y."/>
        </authorList>
    </citation>
    <scope>NUCLEOTIDE SEQUENCE</scope>
    <source>
        <strain evidence="1">CGMCC 1.15290</strain>
    </source>
</reference>
<accession>A0A917J1K3</accession>
<evidence type="ECO:0000313" key="2">
    <source>
        <dbReference type="Proteomes" id="UP000627292"/>
    </source>
</evidence>
<dbReference type="InterPro" id="IPR019292">
    <property type="entry name" value="McrC"/>
</dbReference>
<gene>
    <name evidence="1" type="ORF">GCM10011379_27570</name>
</gene>
<keyword evidence="2" id="KW-1185">Reference proteome</keyword>
<name>A0A917J1K3_9BACT</name>
<evidence type="ECO:0008006" key="3">
    <source>
        <dbReference type="Google" id="ProtNLM"/>
    </source>
</evidence>
<proteinExistence type="predicted"/>
<dbReference type="PANTHER" id="PTHR38733:SF1">
    <property type="entry name" value="TYPE IV METHYL-DIRECTED RESTRICTION ENZYME ECOKMCRBC"/>
    <property type="match status" value="1"/>
</dbReference>
<comment type="caution">
    <text evidence="1">The sequence shown here is derived from an EMBL/GenBank/DDBJ whole genome shotgun (WGS) entry which is preliminary data.</text>
</comment>
<evidence type="ECO:0000313" key="1">
    <source>
        <dbReference type="EMBL" id="GGH69856.1"/>
    </source>
</evidence>
<sequence length="476" mass="54855">MKILLTEHASVEVYHSIAGDGINTLALSEEIFARVNPDNIRVFKRERGRNIYPFLIQQKNAQTFSLTADYYVGVDWLVKEKKVIQVEPKINTKLAAIFDATTNDPDPEMSLESPNYNLPPVEYQEIDYLKILLDIMAAGLPSRYTENLVLIDWNTSQIPVTQQEDRLTPFLIIQFLQLLKVIVRKGLKKSYYKVQKNLTNTIKGKILVGSNIKQNILKSRSLQTFCEYQVFGADNIENRFLKKVLRFAVSYIENNKSLFTGDNLTTITHLTNYCRPAFEQIGNELNEDQLKQVRYSAFFKEYKEAIAVGRQILRKFAYNLSETANKEIKTPPFWIDMPRLFELYCYTQLLKANPQDKDYIHYQFSTYGNVLDVLISKPGCELVIDAKYKLQYQKGQIHQDIRQVAGYARLNKVRNQLAAKAAENIACLIMYPDMNAIDFSYSLSNLLRKAESVAAYCKVYKLGIRLPVIEKSGFSK</sequence>
<dbReference type="EMBL" id="BMIB01000003">
    <property type="protein sequence ID" value="GGH69856.1"/>
    <property type="molecule type" value="Genomic_DNA"/>
</dbReference>
<dbReference type="PANTHER" id="PTHR38733">
    <property type="entry name" value="PROTEIN MCRC"/>
    <property type="match status" value="1"/>
</dbReference>
<organism evidence="1 2">
    <name type="scientific">Filimonas zeae</name>
    <dbReference type="NCBI Taxonomy" id="1737353"/>
    <lineage>
        <taxon>Bacteria</taxon>
        <taxon>Pseudomonadati</taxon>
        <taxon>Bacteroidota</taxon>
        <taxon>Chitinophagia</taxon>
        <taxon>Chitinophagales</taxon>
        <taxon>Chitinophagaceae</taxon>
        <taxon>Filimonas</taxon>
    </lineage>
</organism>
<dbReference type="Proteomes" id="UP000627292">
    <property type="component" value="Unassembled WGS sequence"/>
</dbReference>
<dbReference type="Pfam" id="PF10117">
    <property type="entry name" value="McrBC"/>
    <property type="match status" value="1"/>
</dbReference>
<protein>
    <recommendedName>
        <fullName evidence="3">McrBC 5-methylcytosine restriction system component</fullName>
    </recommendedName>
</protein>
<reference evidence="1" key="1">
    <citation type="journal article" date="2014" name="Int. J. Syst. Evol. Microbiol.">
        <title>Complete genome sequence of Corynebacterium casei LMG S-19264T (=DSM 44701T), isolated from a smear-ripened cheese.</title>
        <authorList>
            <consortium name="US DOE Joint Genome Institute (JGI-PGF)"/>
            <person name="Walter F."/>
            <person name="Albersmeier A."/>
            <person name="Kalinowski J."/>
            <person name="Ruckert C."/>
        </authorList>
    </citation>
    <scope>NUCLEOTIDE SEQUENCE</scope>
    <source>
        <strain evidence="1">CGMCC 1.15290</strain>
    </source>
</reference>